<evidence type="ECO:0000313" key="2">
    <source>
        <dbReference type="Proteomes" id="UP000053260"/>
    </source>
</evidence>
<name>A0A101V3R9_9ACTN</name>
<dbReference type="OrthoDB" id="3431428at2"/>
<organism evidence="1 2">
    <name type="scientific">Streptomyces dysideae</name>
    <dbReference type="NCBI Taxonomy" id="909626"/>
    <lineage>
        <taxon>Bacteria</taxon>
        <taxon>Bacillati</taxon>
        <taxon>Actinomycetota</taxon>
        <taxon>Actinomycetes</taxon>
        <taxon>Kitasatosporales</taxon>
        <taxon>Streptomycetaceae</taxon>
        <taxon>Streptomyces</taxon>
    </lineage>
</organism>
<dbReference type="RefSeq" id="WP_067017645.1">
    <property type="nucleotide sequence ID" value="NZ_KQ949077.1"/>
</dbReference>
<evidence type="ECO:0000313" key="1">
    <source>
        <dbReference type="EMBL" id="KUO21943.1"/>
    </source>
</evidence>
<gene>
    <name evidence="1" type="ORF">AQJ91_07385</name>
</gene>
<proteinExistence type="predicted"/>
<dbReference type="Proteomes" id="UP000053260">
    <property type="component" value="Unassembled WGS sequence"/>
</dbReference>
<sequence length="118" mass="13035">MTTQPDHGGQDLIPRPERTPEAIRTALARVAPHRLGDMERHKEQALATAIQDGKIGHLQAWLTHWHAQVEIERRPDLSARHHAALASVHGTTGKDDPAFRHGMIELAAVEDEAVRAVS</sequence>
<dbReference type="InterPro" id="IPR046214">
    <property type="entry name" value="DUF6247"/>
</dbReference>
<dbReference type="Pfam" id="PF19760">
    <property type="entry name" value="DUF6247"/>
    <property type="match status" value="1"/>
</dbReference>
<dbReference type="STRING" id="909626.AQJ91_07385"/>
<dbReference type="EMBL" id="LMXB01000021">
    <property type="protein sequence ID" value="KUO21943.1"/>
    <property type="molecule type" value="Genomic_DNA"/>
</dbReference>
<keyword evidence="2" id="KW-1185">Reference proteome</keyword>
<accession>A0A101V3R9</accession>
<protein>
    <submittedName>
        <fullName evidence="1">Uncharacterized protein</fullName>
    </submittedName>
</protein>
<dbReference type="AlphaFoldDB" id="A0A101V3R9"/>
<comment type="caution">
    <text evidence="1">The sequence shown here is derived from an EMBL/GenBank/DDBJ whole genome shotgun (WGS) entry which is preliminary data.</text>
</comment>
<reference evidence="1 2" key="1">
    <citation type="submission" date="2015-10" db="EMBL/GenBank/DDBJ databases">
        <title>Draft genome sequence of Streptomyces sp. RV15, isolated from a marine sponge.</title>
        <authorList>
            <person name="Ruckert C."/>
            <person name="Abdelmohsen U.R."/>
            <person name="Winkler A."/>
            <person name="Hentschel U."/>
            <person name="Kalinowski J."/>
            <person name="Kampfer P."/>
            <person name="Glaeser S."/>
        </authorList>
    </citation>
    <scope>NUCLEOTIDE SEQUENCE [LARGE SCALE GENOMIC DNA]</scope>
    <source>
        <strain evidence="1 2">RV15</strain>
    </source>
</reference>